<dbReference type="WBParaSite" id="SCUD_0000145101-mRNA-1">
    <property type="protein sequence ID" value="SCUD_0000145101-mRNA-1"/>
    <property type="gene ID" value="SCUD_0000145101"/>
</dbReference>
<name>A0A183JFI4_9TREM</name>
<dbReference type="AlphaFoldDB" id="A0A183JFI4"/>
<protein>
    <submittedName>
        <fullName evidence="1">Secreted protein</fullName>
    </submittedName>
</protein>
<evidence type="ECO:0000313" key="1">
    <source>
        <dbReference type="WBParaSite" id="SCUD_0000145101-mRNA-1"/>
    </source>
</evidence>
<proteinExistence type="predicted"/>
<accession>A0A183JFI4</accession>
<sequence length="67" mass="7289">MVTYLIKLSGLVFKLARLIGTVSINSRLSKTNLENTVLNCLNCESVARRTARLAISSLATINCDCSN</sequence>
<reference evidence="1" key="1">
    <citation type="submission" date="2016-06" db="UniProtKB">
        <authorList>
            <consortium name="WormBaseParasite"/>
        </authorList>
    </citation>
    <scope>IDENTIFICATION</scope>
</reference>
<organism evidence="1">
    <name type="scientific">Schistosoma curassoni</name>
    <dbReference type="NCBI Taxonomy" id="6186"/>
    <lineage>
        <taxon>Eukaryota</taxon>
        <taxon>Metazoa</taxon>
        <taxon>Spiralia</taxon>
        <taxon>Lophotrochozoa</taxon>
        <taxon>Platyhelminthes</taxon>
        <taxon>Trematoda</taxon>
        <taxon>Digenea</taxon>
        <taxon>Strigeidida</taxon>
        <taxon>Schistosomatoidea</taxon>
        <taxon>Schistosomatidae</taxon>
        <taxon>Schistosoma</taxon>
    </lineage>
</organism>